<dbReference type="InterPro" id="IPR046700">
    <property type="entry name" value="DUF6570"/>
</dbReference>
<evidence type="ECO:0000259" key="4">
    <source>
        <dbReference type="Pfam" id="PF14214"/>
    </source>
</evidence>
<dbReference type="EMBL" id="LWDF02000008">
    <property type="protein sequence ID" value="KAE8260521.1"/>
    <property type="molecule type" value="Genomic_DNA"/>
</dbReference>
<evidence type="ECO:0000313" key="7">
    <source>
        <dbReference type="Proteomes" id="UP000077521"/>
    </source>
</evidence>
<evidence type="ECO:0000259" key="3">
    <source>
        <dbReference type="Pfam" id="PF05970"/>
    </source>
</evidence>
<dbReference type="EC" id="5.6.2.3" evidence="1"/>
<keyword evidence="1" id="KW-0067">ATP-binding</keyword>
<feature type="domain" description="DUF6570" evidence="5">
    <location>
        <begin position="189"/>
        <end position="328"/>
    </location>
</feature>
<dbReference type="Pfam" id="PF20209">
    <property type="entry name" value="DUF6570"/>
    <property type="match status" value="1"/>
</dbReference>
<feature type="compositionally biased region" description="Low complexity" evidence="2">
    <location>
        <begin position="731"/>
        <end position="740"/>
    </location>
</feature>
<feature type="domain" description="DNA helicase Pif1-like DEAD-box helicase" evidence="3">
    <location>
        <begin position="1369"/>
        <end position="1523"/>
    </location>
</feature>
<evidence type="ECO:0000256" key="2">
    <source>
        <dbReference type="SAM" id="MobiDB-lite"/>
    </source>
</evidence>
<comment type="similarity">
    <text evidence="1">Belongs to the helicase family.</text>
</comment>
<comment type="cofactor">
    <cofactor evidence="1">
        <name>Mg(2+)</name>
        <dbReference type="ChEBI" id="CHEBI:18420"/>
    </cofactor>
</comment>
<dbReference type="SUPFAM" id="SSF52540">
    <property type="entry name" value="P-loop containing nucleoside triphosphate hydrolases"/>
    <property type="match status" value="2"/>
</dbReference>
<keyword evidence="1" id="KW-0378">Hydrolase</keyword>
<dbReference type="GO" id="GO:0006310">
    <property type="term" value="P:DNA recombination"/>
    <property type="evidence" value="ECO:0007669"/>
    <property type="project" value="UniProtKB-KW"/>
</dbReference>
<feature type="compositionally biased region" description="Basic and acidic residues" evidence="2">
    <location>
        <begin position="742"/>
        <end position="758"/>
    </location>
</feature>
<dbReference type="InterPro" id="IPR051055">
    <property type="entry name" value="PIF1_helicase"/>
</dbReference>
<feature type="compositionally biased region" description="Basic and acidic residues" evidence="2">
    <location>
        <begin position="977"/>
        <end position="993"/>
    </location>
</feature>
<dbReference type="InterPro" id="IPR010285">
    <property type="entry name" value="DNA_helicase_pif1-like_DEAD"/>
</dbReference>
<gene>
    <name evidence="6" type="ORF">A4X13_0g251</name>
</gene>
<dbReference type="GO" id="GO:0005524">
    <property type="term" value="F:ATP binding"/>
    <property type="evidence" value="ECO:0007669"/>
    <property type="project" value="UniProtKB-KW"/>
</dbReference>
<name>A0A177T6Z2_9BASI</name>
<dbReference type="Gene3D" id="3.40.50.300">
    <property type="entry name" value="P-loop containing nucleotide triphosphate hydrolases"/>
    <property type="match status" value="1"/>
</dbReference>
<sequence>MQDRYPQRFLTAYHHSKHRSDDSTLQALIGIEASDSNESQTATVDPCSAQSAAVDGALQTEDDGNHSEWPQPVSSSIISRRMDEFRKQTTIAVGPTCAICSRRSFVKPICFSKHGPETMETVSLPDIAEALQLLAITDEHVRSRDHPRLSFEHPLLEGLALDRDGINFDGAEPTLNICRDCLASLSSAKPKVPKMALANNNIRGWLPPDLADCTWLEERLCAKYLASTCIVRLYDLSAPGHPEHRPRVMKGHACAFPLNTMSTAVKLPWTFRDGGPLVSCIVIGPRPPRQQDLRKLFKVRRSKVAALLKFLKANFLDYPQFPDDTDALNELPEDDVPELLMRYVVHQDHSNVPSLFEAETSGIEPHPGLSLTDDLEASEGRTFIEHHGLIDLNGVRIPSNVRLANGLLQASGGAHPDMIIKHGSQFVSSYNNPGLFPGMYPTLFPWGVGGFGEDRQVSLSFDKQAKHLLDIADPSFRRHWSFIFVVANMKQRDMIHLGSRIACKARDFDAITRELQSLDLDTVRNVAEHLAKGGSFRTLSPDEAKIDTLLKKCELVSVRVPGSKAAMNLARAEIRSYIAQHGIFHLFLTLNPSPLHSPTFHIFYGDKAINLDLPTPPLPAAHERGVRVADDPVAASDYFHFHMSAVMQYLLGWDFEKGKSTTEGGLFGRIAAFYMVKEHTMRGQLHGHCLIWLQGGLNPQPLRQKLARDQHFRERYLAFLDSIVQHHIPETPTTSPDTDSNGSRRDQPARKPRQERPPDPACPDFSTRFTEDHALLGTEVQKHRCQTTCFKGGRTSCRFLFPRDLCEKTTFEEHSNSVLLMIKDPMMNWHNPALLVATRHNHDLQSVQSGKSSMAAASYITSYISKSDETPTNQVSMIKTVFDKMATYGEDATTIKTLLTKCVMQFGRERQIHAQQAATYVRELGDTWQSHSTVPMLSGALVQTTIRLYGPLRQSNSEEGSEEQEAHDTSGSSQHLDAGRADEQHRIGTDQAERTGGQLNADTANTGQIEDDDEDRQNVRNEEDGEHFLSLTTNDLAHQVDDYLHRGDSLSHLNFYDFVRFCSLAPAPKRPNKNHHALRESHPNYDSKVHRYTPEKPLGIPRPILSTFPRSNGTPEHGDSYCATMLAHFIPFGVDSPLKAKDISYEEAFRLAAFSTTARRAMENWAAITECEDARDQEQLLRRKREANRDALYDQAVHQLHGGTGDAADSATADIDLAEVSRAANQHSANTLTAMATLSSCGWFLQSNRYDVGTPPLNADSPHFTAAAKRTWVKEVAAIEQAAKETLSAPRATTGVLAESLGFDDEPLPETLQDQDWNRIIRLAPETEVVSRQERPPDELIELLVKERSLTSSQRLAFVIAARHFFEELHGVASEAPLRLFMHGEAGTGKTVVVRLLRELLERYGKGSEIMFVAPTGKAACAIGGSTQHSAFGIEIQKRALASEDLGHEQRDGMTARRIRHLQTTFANVRWVFFDEVSMTSCEMMAEIDQALRIGRQNPNTAFGGINVLFAGDLCQLPPVGGAALYSQGALSSKSAETQTKVELGRGAWLQINAVVNFVEQMRMRDADMASALSRLRLRRSTDEDADLFNQNALRSAKHPAGKTLGATSEAIVLMRTNETVRALNHRRAAQYARLAGKDFIISSAADKTGSQMTVERRQCLLNYNGTGKSKVGFGRVPLFIGMPVVYKGANISVALGITNGAFATVQGWHLEKDQWGCTIPKGVILKFASDVTWCMTDLTPGCYPVVPTSTSFKFAATDEEGAVETVARHQLPLQPGFAMTIHSAQGVTSRCPIIVDLQRGGFESYVAASRATRREDVYLMAPVTRAQLNGTGLPYSLRTELYRLGKIAAKTQTEHDHVDWRIGGSSSSDGISERPDDSSSSVGAQVGGSSSAGGIFEPTESRPSCEGTSARPEKRRRLESYTNASI</sequence>
<dbReference type="Proteomes" id="UP000077521">
    <property type="component" value="Unassembled WGS sequence"/>
</dbReference>
<dbReference type="GO" id="GO:0016787">
    <property type="term" value="F:hydrolase activity"/>
    <property type="evidence" value="ECO:0007669"/>
    <property type="project" value="UniProtKB-KW"/>
</dbReference>
<dbReference type="Pfam" id="PF05970">
    <property type="entry name" value="PIF1"/>
    <property type="match status" value="1"/>
</dbReference>
<feature type="compositionally biased region" description="Polar residues" evidence="2">
    <location>
        <begin position="997"/>
        <end position="1008"/>
    </location>
</feature>
<keyword evidence="1" id="KW-0547">Nucleotide-binding</keyword>
<accession>A0A177T6Z2</accession>
<feature type="region of interest" description="Disordered" evidence="2">
    <location>
        <begin position="1859"/>
        <end position="1927"/>
    </location>
</feature>
<keyword evidence="1" id="KW-0234">DNA repair</keyword>
<keyword evidence="1" id="KW-0347">Helicase</keyword>
<feature type="region of interest" description="Disordered" evidence="2">
    <location>
        <begin position="728"/>
        <end position="767"/>
    </location>
</feature>
<comment type="caution">
    <text evidence="6">The sequence shown here is derived from an EMBL/GenBank/DDBJ whole genome shotgun (WGS) entry which is preliminary data.</text>
</comment>
<feature type="domain" description="Helitron helicase-like" evidence="4">
    <location>
        <begin position="466"/>
        <end position="691"/>
    </location>
</feature>
<dbReference type="Pfam" id="PF14214">
    <property type="entry name" value="Helitron_like_N"/>
    <property type="match status" value="1"/>
</dbReference>
<dbReference type="InterPro" id="IPR025476">
    <property type="entry name" value="Helitron_helicase-like"/>
</dbReference>
<protein>
    <recommendedName>
        <fullName evidence="1">ATP-dependent DNA helicase</fullName>
        <ecNumber evidence="1">5.6.2.3</ecNumber>
    </recommendedName>
</protein>
<proteinExistence type="inferred from homology"/>
<feature type="region of interest" description="Disordered" evidence="2">
    <location>
        <begin position="953"/>
        <end position="1020"/>
    </location>
</feature>
<comment type="catalytic activity">
    <reaction evidence="1">
        <text>ATP + H2O = ADP + phosphate + H(+)</text>
        <dbReference type="Rhea" id="RHEA:13065"/>
        <dbReference type="ChEBI" id="CHEBI:15377"/>
        <dbReference type="ChEBI" id="CHEBI:15378"/>
        <dbReference type="ChEBI" id="CHEBI:30616"/>
        <dbReference type="ChEBI" id="CHEBI:43474"/>
        <dbReference type="ChEBI" id="CHEBI:456216"/>
        <dbReference type="EC" id="5.6.2.3"/>
    </reaction>
</comment>
<reference evidence="6" key="1">
    <citation type="submission" date="2016-04" db="EMBL/GenBank/DDBJ databases">
        <authorList>
            <person name="Nguyen H.D."/>
            <person name="Samba Siva P."/>
            <person name="Cullis J."/>
            <person name="Levesque C.A."/>
            <person name="Hambleton S."/>
        </authorList>
    </citation>
    <scope>NUCLEOTIDE SEQUENCE</scope>
    <source>
        <strain evidence="6">DAOMC 236416</strain>
    </source>
</reference>
<dbReference type="GO" id="GO:0006281">
    <property type="term" value="P:DNA repair"/>
    <property type="evidence" value="ECO:0007669"/>
    <property type="project" value="UniProtKB-KW"/>
</dbReference>
<dbReference type="PANTHER" id="PTHR47642">
    <property type="entry name" value="ATP-DEPENDENT DNA HELICASE"/>
    <property type="match status" value="1"/>
</dbReference>
<organism evidence="6 7">
    <name type="scientific">Tilletia indica</name>
    <dbReference type="NCBI Taxonomy" id="43049"/>
    <lineage>
        <taxon>Eukaryota</taxon>
        <taxon>Fungi</taxon>
        <taxon>Dikarya</taxon>
        <taxon>Basidiomycota</taxon>
        <taxon>Ustilaginomycotina</taxon>
        <taxon>Exobasidiomycetes</taxon>
        <taxon>Tilletiales</taxon>
        <taxon>Tilletiaceae</taxon>
        <taxon>Tilletia</taxon>
    </lineage>
</organism>
<dbReference type="InterPro" id="IPR027417">
    <property type="entry name" value="P-loop_NTPase"/>
</dbReference>
<feature type="compositionally biased region" description="Low complexity" evidence="2">
    <location>
        <begin position="1879"/>
        <end position="1895"/>
    </location>
</feature>
<reference evidence="6" key="2">
    <citation type="journal article" date="2019" name="IMA Fungus">
        <title>Genome sequencing and comparison of five Tilletia species to identify candidate genes for the detection of regulated species infecting wheat.</title>
        <authorList>
            <person name="Nguyen H.D.T."/>
            <person name="Sultana T."/>
            <person name="Kesanakurti P."/>
            <person name="Hambleton S."/>
        </authorList>
    </citation>
    <scope>NUCLEOTIDE SEQUENCE</scope>
    <source>
        <strain evidence="6">DAOMC 236416</strain>
    </source>
</reference>
<dbReference type="GO" id="GO:0043139">
    <property type="term" value="F:5'-3' DNA helicase activity"/>
    <property type="evidence" value="ECO:0007669"/>
    <property type="project" value="UniProtKB-EC"/>
</dbReference>
<keyword evidence="7" id="KW-1185">Reference proteome</keyword>
<evidence type="ECO:0000256" key="1">
    <source>
        <dbReference type="RuleBase" id="RU363044"/>
    </source>
</evidence>
<keyword evidence="1" id="KW-0227">DNA damage</keyword>
<evidence type="ECO:0000313" key="6">
    <source>
        <dbReference type="EMBL" id="KAE8260521.1"/>
    </source>
</evidence>
<dbReference type="GO" id="GO:0000723">
    <property type="term" value="P:telomere maintenance"/>
    <property type="evidence" value="ECO:0007669"/>
    <property type="project" value="InterPro"/>
</dbReference>
<evidence type="ECO:0000259" key="5">
    <source>
        <dbReference type="Pfam" id="PF20209"/>
    </source>
</evidence>
<keyword evidence="1" id="KW-0233">DNA recombination</keyword>